<reference evidence="5" key="1">
    <citation type="journal article" date="2017" name="Front. Cell. Infect. Microbiol.">
        <title>The Distinct Transcriptional Response of the Midgut of Amblyomma sculptum and Amblyomma aureolatum Ticks to Rickettsia rickettsii Correlates to Their Differences in Susceptibility to Infection.</title>
        <authorList>
            <person name="Martins L.A."/>
            <person name="Galletti M.F.B.M."/>
            <person name="Ribeiro J.M."/>
            <person name="Fujita A."/>
            <person name="Costa F.B."/>
            <person name="Labruna M.B."/>
            <person name="Daffre S."/>
            <person name="Fogaca A.C."/>
        </authorList>
    </citation>
    <scope>NUCLEOTIDE SEQUENCE</scope>
</reference>
<dbReference type="InterPro" id="IPR036880">
    <property type="entry name" value="Kunitz_BPTI_sf"/>
</dbReference>
<keyword evidence="2" id="KW-0722">Serine protease inhibitor</keyword>
<name>A0A1E1WWC8_9ACAR</name>
<dbReference type="GO" id="GO:0004867">
    <property type="term" value="F:serine-type endopeptidase inhibitor activity"/>
    <property type="evidence" value="ECO:0007669"/>
    <property type="project" value="UniProtKB-KW"/>
</dbReference>
<dbReference type="PROSITE" id="PS00280">
    <property type="entry name" value="BPTI_KUNITZ_1"/>
    <property type="match status" value="1"/>
</dbReference>
<dbReference type="Pfam" id="PF00014">
    <property type="entry name" value="Kunitz_BPTI"/>
    <property type="match status" value="1"/>
</dbReference>
<dbReference type="PANTHER" id="PTHR10083">
    <property type="entry name" value="KUNITZ-TYPE PROTEASE INHIBITOR-RELATED"/>
    <property type="match status" value="1"/>
</dbReference>
<feature type="non-terminal residue" evidence="5">
    <location>
        <position position="1"/>
    </location>
</feature>
<dbReference type="InterPro" id="IPR002223">
    <property type="entry name" value="Kunitz_BPTI"/>
</dbReference>
<sequence>WTCNDTACWWRHFYYNKDINTCQFFGYKGCGGNNNSFPFVHECTATCRKTPTPHNPELYPGYQNWLDLLPNCSVSYDPAKDNGGIRRYYYNSTSKECQEVNVEKGDLYFPGRRYCVEKCNATQTQPPRCNQEKDTGEAPKGWSCQEDAENEYTVCVKADTTRSD</sequence>
<feature type="region of interest" description="Disordered" evidence="3">
    <location>
        <begin position="124"/>
        <end position="143"/>
    </location>
</feature>
<dbReference type="SMART" id="SM00131">
    <property type="entry name" value="KU"/>
    <property type="match status" value="1"/>
</dbReference>
<protein>
    <submittedName>
        <fullName evidence="5">Putative bpti/kunitz family of serine protease inhibitor</fullName>
    </submittedName>
</protein>
<feature type="domain" description="BPTI/Kunitz inhibitor" evidence="4">
    <location>
        <begin position="1"/>
        <end position="47"/>
    </location>
</feature>
<accession>A0A1E1WWC8</accession>
<evidence type="ECO:0000256" key="3">
    <source>
        <dbReference type="SAM" id="MobiDB-lite"/>
    </source>
</evidence>
<evidence type="ECO:0000256" key="1">
    <source>
        <dbReference type="ARBA" id="ARBA00022690"/>
    </source>
</evidence>
<evidence type="ECO:0000313" key="5">
    <source>
        <dbReference type="EMBL" id="JAT91333.1"/>
    </source>
</evidence>
<evidence type="ECO:0000256" key="2">
    <source>
        <dbReference type="ARBA" id="ARBA00022900"/>
    </source>
</evidence>
<dbReference type="AlphaFoldDB" id="A0A1E1WWC8"/>
<dbReference type="PROSITE" id="PS50279">
    <property type="entry name" value="BPTI_KUNITZ_2"/>
    <property type="match status" value="1"/>
</dbReference>
<dbReference type="SUPFAM" id="SSF57362">
    <property type="entry name" value="BPTI-like"/>
    <property type="match status" value="2"/>
</dbReference>
<dbReference type="CDD" id="cd00109">
    <property type="entry name" value="Kunitz-type"/>
    <property type="match status" value="1"/>
</dbReference>
<dbReference type="EMBL" id="GFAC01007855">
    <property type="protein sequence ID" value="JAT91333.1"/>
    <property type="molecule type" value="mRNA"/>
</dbReference>
<dbReference type="InterPro" id="IPR050098">
    <property type="entry name" value="TFPI/VKTCI-like"/>
</dbReference>
<proteinExistence type="evidence at transcript level"/>
<evidence type="ECO:0000259" key="4">
    <source>
        <dbReference type="PROSITE" id="PS50279"/>
    </source>
</evidence>
<dbReference type="InterPro" id="IPR020901">
    <property type="entry name" value="Prtase_inh_Kunz-CS"/>
</dbReference>
<organism evidence="5">
    <name type="scientific">Amblyomma aureolatum</name>
    <dbReference type="NCBI Taxonomy" id="187763"/>
    <lineage>
        <taxon>Eukaryota</taxon>
        <taxon>Metazoa</taxon>
        <taxon>Ecdysozoa</taxon>
        <taxon>Arthropoda</taxon>
        <taxon>Chelicerata</taxon>
        <taxon>Arachnida</taxon>
        <taxon>Acari</taxon>
        <taxon>Parasitiformes</taxon>
        <taxon>Ixodida</taxon>
        <taxon>Ixodoidea</taxon>
        <taxon>Ixodidae</taxon>
        <taxon>Amblyomminae</taxon>
        <taxon>Amblyomma</taxon>
    </lineage>
</organism>
<keyword evidence="1" id="KW-0646">Protease inhibitor</keyword>
<dbReference type="Gene3D" id="4.10.410.10">
    <property type="entry name" value="Pancreatic trypsin inhibitor Kunitz domain"/>
    <property type="match status" value="1"/>
</dbReference>